<comment type="caution">
    <text evidence="6">The sequence shown here is derived from an EMBL/GenBank/DDBJ whole genome shotgun (WGS) entry which is preliminary data.</text>
</comment>
<keyword evidence="7" id="KW-1185">Reference proteome</keyword>
<evidence type="ECO:0000256" key="2">
    <source>
        <dbReference type="PROSITE-ProRule" id="PRU00464"/>
    </source>
</evidence>
<dbReference type="Pfam" id="PF13671">
    <property type="entry name" value="AAA_33"/>
    <property type="match status" value="1"/>
</dbReference>
<dbReference type="PROSITE" id="PS51154">
    <property type="entry name" value="MACRO"/>
    <property type="match status" value="1"/>
</dbReference>
<keyword evidence="1" id="KW-0863">Zinc-finger</keyword>
<keyword evidence="1" id="KW-0862">Zinc</keyword>
<dbReference type="Proteomes" id="UP000298416">
    <property type="component" value="Unassembled WGS sequence"/>
</dbReference>
<dbReference type="GO" id="GO:0000012">
    <property type="term" value="P:single strand break repair"/>
    <property type="evidence" value="ECO:0007669"/>
    <property type="project" value="TreeGrafter"/>
</dbReference>
<dbReference type="SMART" id="SM00506">
    <property type="entry name" value="A1pp"/>
    <property type="match status" value="1"/>
</dbReference>
<dbReference type="FunFam" id="3.30.428.10:FF:000004">
    <property type="entry name" value="aprataxin isoform X2"/>
    <property type="match status" value="1"/>
</dbReference>
<evidence type="ECO:0000313" key="7">
    <source>
        <dbReference type="Proteomes" id="UP000298416"/>
    </source>
</evidence>
<dbReference type="InterPro" id="IPR011146">
    <property type="entry name" value="HIT-like"/>
</dbReference>
<dbReference type="PROSITE" id="PS00892">
    <property type="entry name" value="HIT_1"/>
    <property type="match status" value="1"/>
</dbReference>
<evidence type="ECO:0008006" key="8">
    <source>
        <dbReference type="Google" id="ProtNLM"/>
    </source>
</evidence>
<proteinExistence type="predicted"/>
<reference evidence="6" key="1">
    <citation type="submission" date="2018-01" db="EMBL/GenBank/DDBJ databases">
        <authorList>
            <person name="Mao J.F."/>
        </authorList>
    </citation>
    <scope>NUCLEOTIDE SEQUENCE</scope>
    <source>
        <strain evidence="6">Huo1</strain>
        <tissue evidence="6">Leaf</tissue>
    </source>
</reference>
<evidence type="ECO:0000256" key="1">
    <source>
        <dbReference type="ARBA" id="ARBA00022771"/>
    </source>
</evidence>
<protein>
    <recommendedName>
        <fullName evidence="8">Aprataxin</fullName>
    </recommendedName>
</protein>
<dbReference type="GO" id="GO:0008270">
    <property type="term" value="F:zinc ion binding"/>
    <property type="evidence" value="ECO:0007669"/>
    <property type="project" value="UniProtKB-KW"/>
</dbReference>
<dbReference type="FunFam" id="3.40.220.10:FF:000020">
    <property type="entry name" value="Transcription factor bHLH140"/>
    <property type="match status" value="1"/>
</dbReference>
<dbReference type="GO" id="GO:0003697">
    <property type="term" value="F:single-stranded DNA binding"/>
    <property type="evidence" value="ECO:0007669"/>
    <property type="project" value="TreeGrafter"/>
</dbReference>
<feature type="region of interest" description="Disordered" evidence="3">
    <location>
        <begin position="215"/>
        <end position="239"/>
    </location>
</feature>
<dbReference type="PROSITE" id="PS51084">
    <property type="entry name" value="HIT_2"/>
    <property type="match status" value="1"/>
</dbReference>
<feature type="compositionally biased region" description="Polar residues" evidence="3">
    <location>
        <begin position="496"/>
        <end position="509"/>
    </location>
</feature>
<name>A0A8X8YIW0_SALSN</name>
<evidence type="ECO:0000313" key="6">
    <source>
        <dbReference type="EMBL" id="KAG6430711.1"/>
    </source>
</evidence>
<reference evidence="6" key="2">
    <citation type="submission" date="2020-08" db="EMBL/GenBank/DDBJ databases">
        <title>Plant Genome Project.</title>
        <authorList>
            <person name="Zhang R.-G."/>
        </authorList>
    </citation>
    <scope>NUCLEOTIDE SEQUENCE</scope>
    <source>
        <strain evidence="6">Huo1</strain>
        <tissue evidence="6">Leaf</tissue>
    </source>
</reference>
<dbReference type="InterPro" id="IPR002589">
    <property type="entry name" value="Macro_dom"/>
</dbReference>
<dbReference type="Pfam" id="PF01661">
    <property type="entry name" value="Macro"/>
    <property type="match status" value="1"/>
</dbReference>
<organism evidence="6">
    <name type="scientific">Salvia splendens</name>
    <name type="common">Scarlet sage</name>
    <dbReference type="NCBI Taxonomy" id="180675"/>
    <lineage>
        <taxon>Eukaryota</taxon>
        <taxon>Viridiplantae</taxon>
        <taxon>Streptophyta</taxon>
        <taxon>Embryophyta</taxon>
        <taxon>Tracheophyta</taxon>
        <taxon>Spermatophyta</taxon>
        <taxon>Magnoliopsida</taxon>
        <taxon>eudicotyledons</taxon>
        <taxon>Gunneridae</taxon>
        <taxon>Pentapetalae</taxon>
        <taxon>asterids</taxon>
        <taxon>lamiids</taxon>
        <taxon>Lamiales</taxon>
        <taxon>Lamiaceae</taxon>
        <taxon>Nepetoideae</taxon>
        <taxon>Mentheae</taxon>
        <taxon>Salviinae</taxon>
        <taxon>Salvia</taxon>
        <taxon>Salvia subgen. Calosphace</taxon>
        <taxon>core Calosphace</taxon>
    </lineage>
</organism>
<dbReference type="Pfam" id="PF16278">
    <property type="entry name" value="zf-C2HE"/>
    <property type="match status" value="1"/>
</dbReference>
<dbReference type="PANTHER" id="PTHR12486">
    <property type="entry name" value="APRATAXIN-RELATED"/>
    <property type="match status" value="1"/>
</dbReference>
<dbReference type="EMBL" id="PNBA02000003">
    <property type="protein sequence ID" value="KAG6430711.1"/>
    <property type="molecule type" value="Genomic_DNA"/>
</dbReference>
<comment type="caution">
    <text evidence="2">Lacks conserved residue(s) required for the propagation of feature annotation.</text>
</comment>
<dbReference type="GO" id="GO:0005634">
    <property type="term" value="C:nucleus"/>
    <property type="evidence" value="ECO:0007669"/>
    <property type="project" value="TreeGrafter"/>
</dbReference>
<dbReference type="InterPro" id="IPR032566">
    <property type="entry name" value="Znf-C2HE"/>
</dbReference>
<dbReference type="GO" id="GO:0030983">
    <property type="term" value="F:mismatched DNA binding"/>
    <property type="evidence" value="ECO:0007669"/>
    <property type="project" value="TreeGrafter"/>
</dbReference>
<keyword evidence="1" id="KW-0479">Metal-binding</keyword>
<dbReference type="Pfam" id="PF11969">
    <property type="entry name" value="DcpS_C"/>
    <property type="match status" value="1"/>
</dbReference>
<accession>A0A8X8YIW0</accession>
<evidence type="ECO:0000256" key="3">
    <source>
        <dbReference type="SAM" id="MobiDB-lite"/>
    </source>
</evidence>
<evidence type="ECO:0000259" key="5">
    <source>
        <dbReference type="PROSITE" id="PS51154"/>
    </source>
</evidence>
<feature type="domain" description="HIT" evidence="4">
    <location>
        <begin position="520"/>
        <end position="627"/>
    </location>
</feature>
<dbReference type="GO" id="GO:0033699">
    <property type="term" value="F:DNA 5'-adenosine monophosphate hydrolase activity"/>
    <property type="evidence" value="ECO:0007669"/>
    <property type="project" value="TreeGrafter"/>
</dbReference>
<dbReference type="GO" id="GO:0003725">
    <property type="term" value="F:double-stranded RNA binding"/>
    <property type="evidence" value="ECO:0007669"/>
    <property type="project" value="TreeGrafter"/>
</dbReference>
<dbReference type="FunFam" id="3.40.50.300:FF:002337">
    <property type="entry name" value="Transcription factor bHLH140"/>
    <property type="match status" value="1"/>
</dbReference>
<dbReference type="AlphaFoldDB" id="A0A8X8YIW0"/>
<evidence type="ECO:0000259" key="4">
    <source>
        <dbReference type="PROSITE" id="PS51084"/>
    </source>
</evidence>
<dbReference type="GO" id="GO:1990165">
    <property type="term" value="F:single-strand break-containing DNA binding"/>
    <property type="evidence" value="ECO:0007669"/>
    <property type="project" value="TreeGrafter"/>
</dbReference>
<dbReference type="PANTHER" id="PTHR12486:SF4">
    <property type="entry name" value="APRATAXIN"/>
    <property type="match status" value="1"/>
</dbReference>
<feature type="region of interest" description="Disordered" evidence="3">
    <location>
        <begin position="467"/>
        <end position="509"/>
    </location>
</feature>
<feature type="domain" description="Macro" evidence="5">
    <location>
        <begin position="322"/>
        <end position="551"/>
    </location>
</feature>
<sequence length="712" mass="77701">MESMEIDRGNTPPGGEKGEELKQIILVLIGLPGSGKSTFCEEVAKVSSRPWTRVCQDAIKNGKSGTKIMCLSVAAAALEDGKSVLIDRCNIDKEQRADFLKLGSSETEKHAVVLDLPNSLCISRSVKRSGHEGKLQGGRAAQVVNHMAPKKELPKLSEGFNRIMFCYNEKDVKEAIKLYGSLRLCDSLPSGCFGQKSLDSMVQVGIRSFFKKQDTSGNAKSVPEDSGNQGAEAGSHTAGDALEKKGKFDKVVVTTSTSGSTASCCIPTLAFPSISTADFQFDLEKASDIIVEQVEEYISRIGEAKLVMVDLSHGSKILSLVKTKAAKKNIDSNKFSTFVGDITQLRSGGGLSCNVIANPTNREIKPGGGGVNAAVFKAAGFELEVATKERAEKLAAGECVIVPLPSSSPWFGAEGVTHVIHVLGPNMNPKRPDCLKDDYTKGCKILREAYSSLFEGFVSIVKSYGNEDQNGKRTAPFVPEKNKKSKGSSSPLSKSGVNNQNQVEQGSTTKTWNPWAQALHKIAMSPGNHKDVVLEVSDHVVVIKDSYPKAQQHLLVIARCHGLDSLADVSGEDIPLLKEMHDVGLKWAEKLILKNKSLEFRLGYHSIPSMRQLHLHVISQDFDSTHLKNKKHWLSFNTPFFLDSVNVIKQLEEDGELRLGNESFFDGVLRCHRCLSVNPNMPKLKNHLRSCKYPLAVLIQSGYLISSEGKYR</sequence>
<dbReference type="InterPro" id="IPR019808">
    <property type="entry name" value="Histidine_triad_CS"/>
</dbReference>
<gene>
    <name evidence="6" type="ORF">SASPL_108783</name>
</gene>